<protein>
    <recommendedName>
        <fullName evidence="3">Ribosomal protein L20</fullName>
    </recommendedName>
</protein>
<dbReference type="Proteomes" id="UP001162483">
    <property type="component" value="Unassembled WGS sequence"/>
</dbReference>
<evidence type="ECO:0008006" key="3">
    <source>
        <dbReference type="Google" id="ProtNLM"/>
    </source>
</evidence>
<proteinExistence type="predicted"/>
<reference evidence="1" key="1">
    <citation type="submission" date="2023-05" db="EMBL/GenBank/DDBJ databases">
        <authorList>
            <person name="Stuckert A."/>
        </authorList>
    </citation>
    <scope>NUCLEOTIDE SEQUENCE</scope>
</reference>
<accession>A0ABN9D8M2</accession>
<evidence type="ECO:0000313" key="1">
    <source>
        <dbReference type="EMBL" id="CAI9568898.1"/>
    </source>
</evidence>
<name>A0ABN9D8M2_9NEOB</name>
<sequence>MQRMWLQNNVQEKNKTMYPFFFFKHYLRKRSTHNICRKTVHKLFRKNRATKTLIMQVRRHPLAYSSQWNLSFHIHQVQTK</sequence>
<evidence type="ECO:0000313" key="2">
    <source>
        <dbReference type="Proteomes" id="UP001162483"/>
    </source>
</evidence>
<gene>
    <name evidence="1" type="ORF">SPARVUS_LOCUS6835434</name>
</gene>
<keyword evidence="2" id="KW-1185">Reference proteome</keyword>
<dbReference type="EMBL" id="CATNWA010014199">
    <property type="protein sequence ID" value="CAI9568898.1"/>
    <property type="molecule type" value="Genomic_DNA"/>
</dbReference>
<organism evidence="1 2">
    <name type="scientific">Staurois parvus</name>
    <dbReference type="NCBI Taxonomy" id="386267"/>
    <lineage>
        <taxon>Eukaryota</taxon>
        <taxon>Metazoa</taxon>
        <taxon>Chordata</taxon>
        <taxon>Craniata</taxon>
        <taxon>Vertebrata</taxon>
        <taxon>Euteleostomi</taxon>
        <taxon>Amphibia</taxon>
        <taxon>Batrachia</taxon>
        <taxon>Anura</taxon>
        <taxon>Neobatrachia</taxon>
        <taxon>Ranoidea</taxon>
        <taxon>Ranidae</taxon>
        <taxon>Staurois</taxon>
    </lineage>
</organism>
<comment type="caution">
    <text evidence="1">The sequence shown here is derived from an EMBL/GenBank/DDBJ whole genome shotgun (WGS) entry which is preliminary data.</text>
</comment>